<evidence type="ECO:0000313" key="2">
    <source>
        <dbReference type="EMBL" id="VDO74592.1"/>
    </source>
</evidence>
<evidence type="ECO:0000313" key="4">
    <source>
        <dbReference type="WBParaSite" id="OFLC_0001119401-mRNA-1"/>
    </source>
</evidence>
<protein>
    <submittedName>
        <fullName evidence="2 4">Uncharacterized protein</fullName>
    </submittedName>
</protein>
<dbReference type="STRING" id="387005.A0A183HUN2"/>
<feature type="compositionally biased region" description="Polar residues" evidence="1">
    <location>
        <begin position="79"/>
        <end position="90"/>
    </location>
</feature>
<organism evidence="4">
    <name type="scientific">Onchocerca flexuosa</name>
    <dbReference type="NCBI Taxonomy" id="387005"/>
    <lineage>
        <taxon>Eukaryota</taxon>
        <taxon>Metazoa</taxon>
        <taxon>Ecdysozoa</taxon>
        <taxon>Nematoda</taxon>
        <taxon>Chromadorea</taxon>
        <taxon>Rhabditida</taxon>
        <taxon>Spirurina</taxon>
        <taxon>Spiruromorpha</taxon>
        <taxon>Filarioidea</taxon>
        <taxon>Onchocercidae</taxon>
        <taxon>Onchocerca</taxon>
    </lineage>
</organism>
<accession>A0A183HUN2</accession>
<dbReference type="EMBL" id="UZAJ01015856">
    <property type="protein sequence ID" value="VDO74592.1"/>
    <property type="molecule type" value="Genomic_DNA"/>
</dbReference>
<evidence type="ECO:0000313" key="3">
    <source>
        <dbReference type="Proteomes" id="UP000267606"/>
    </source>
</evidence>
<dbReference type="Proteomes" id="UP000267606">
    <property type="component" value="Unassembled WGS sequence"/>
</dbReference>
<sequence length="101" mass="11436">MNALCPEHGYMVRRKRNSGIYFKIIGYSDNDEKEEKHEDDDENNDGDEEKHKDDGINNRGDEVIPEDDGIKESDKETLTDGNQDSGGLESTSDDKEMINIA</sequence>
<dbReference type="AlphaFoldDB" id="A0A183HUN2"/>
<feature type="compositionally biased region" description="Acidic residues" evidence="1">
    <location>
        <begin position="29"/>
        <end position="47"/>
    </location>
</feature>
<keyword evidence="3" id="KW-1185">Reference proteome</keyword>
<feature type="region of interest" description="Disordered" evidence="1">
    <location>
        <begin position="26"/>
        <end position="101"/>
    </location>
</feature>
<feature type="compositionally biased region" description="Basic and acidic residues" evidence="1">
    <location>
        <begin position="92"/>
        <end position="101"/>
    </location>
</feature>
<name>A0A183HUN2_9BILA</name>
<reference evidence="2 3" key="2">
    <citation type="submission" date="2018-11" db="EMBL/GenBank/DDBJ databases">
        <authorList>
            <consortium name="Pathogen Informatics"/>
        </authorList>
    </citation>
    <scope>NUCLEOTIDE SEQUENCE [LARGE SCALE GENOMIC DNA]</scope>
</reference>
<proteinExistence type="predicted"/>
<gene>
    <name evidence="2" type="ORF">OFLC_LOCUS11193</name>
</gene>
<feature type="compositionally biased region" description="Basic and acidic residues" evidence="1">
    <location>
        <begin position="48"/>
        <end position="78"/>
    </location>
</feature>
<reference evidence="4" key="1">
    <citation type="submission" date="2016-06" db="UniProtKB">
        <authorList>
            <consortium name="WormBaseParasite"/>
        </authorList>
    </citation>
    <scope>IDENTIFICATION</scope>
</reference>
<evidence type="ECO:0000256" key="1">
    <source>
        <dbReference type="SAM" id="MobiDB-lite"/>
    </source>
</evidence>
<dbReference type="WBParaSite" id="OFLC_0001119401-mRNA-1">
    <property type="protein sequence ID" value="OFLC_0001119401-mRNA-1"/>
    <property type="gene ID" value="OFLC_0001119401"/>
</dbReference>